<reference evidence="2 3" key="1">
    <citation type="submission" date="2018-07" db="EMBL/GenBank/DDBJ databases">
        <title>Genomic Encyclopedia of Type Strains, Phase III (KMG-III): the genomes of soil and plant-associated and newly described type strains.</title>
        <authorList>
            <person name="Whitman W."/>
        </authorList>
    </citation>
    <scope>NUCLEOTIDE SEQUENCE [LARGE SCALE GENOMIC DNA]</scope>
    <source>
        <strain evidence="2 3">CECT 7506</strain>
    </source>
</reference>
<gene>
    <name evidence="2" type="ORF">DFP97_108249</name>
</gene>
<keyword evidence="3" id="KW-1185">Reference proteome</keyword>
<evidence type="ECO:0000313" key="2">
    <source>
        <dbReference type="EMBL" id="RCW47625.1"/>
    </source>
</evidence>
<feature type="domain" description="CdaR GGDEF-like" evidence="1">
    <location>
        <begin position="11"/>
        <end position="120"/>
    </location>
</feature>
<dbReference type="EMBL" id="QPJD01000008">
    <property type="protein sequence ID" value="RCW47625.1"/>
    <property type="molecule type" value="Genomic_DNA"/>
</dbReference>
<dbReference type="InterPro" id="IPR041522">
    <property type="entry name" value="CdaR_GGDEF"/>
</dbReference>
<accession>A0A368W033</accession>
<organism evidence="2 3">
    <name type="scientific">Paenibacillus prosopidis</name>
    <dbReference type="NCBI Taxonomy" id="630520"/>
    <lineage>
        <taxon>Bacteria</taxon>
        <taxon>Bacillati</taxon>
        <taxon>Bacillota</taxon>
        <taxon>Bacilli</taxon>
        <taxon>Bacillales</taxon>
        <taxon>Paenibacillaceae</taxon>
        <taxon>Paenibacillus</taxon>
    </lineage>
</organism>
<protein>
    <recommendedName>
        <fullName evidence="1">CdaR GGDEF-like domain-containing protein</fullName>
    </recommendedName>
</protein>
<dbReference type="Proteomes" id="UP000252415">
    <property type="component" value="Unassembled WGS sequence"/>
</dbReference>
<dbReference type="Pfam" id="PF17853">
    <property type="entry name" value="GGDEF_2"/>
    <property type="match status" value="1"/>
</dbReference>
<dbReference type="AlphaFoldDB" id="A0A368W033"/>
<sequence>MLRSSVNEADLELLRTIGIHFKWPYFTCLVIKLDKNSVDSERYNRADPSLFQLYIQQLVQEVLSRRANGFCFVMSETEVVALLNIPDQHKAMHDVKEIGETIRRQITSLSNMTVTIGIGPSG</sequence>
<name>A0A368W033_9BACL</name>
<comment type="caution">
    <text evidence="2">The sequence shown here is derived from an EMBL/GenBank/DDBJ whole genome shotgun (WGS) entry which is preliminary data.</text>
</comment>
<evidence type="ECO:0000313" key="3">
    <source>
        <dbReference type="Proteomes" id="UP000252415"/>
    </source>
</evidence>
<evidence type="ECO:0000259" key="1">
    <source>
        <dbReference type="Pfam" id="PF17853"/>
    </source>
</evidence>
<proteinExistence type="predicted"/>